<proteinExistence type="inferred from homology"/>
<evidence type="ECO:0000259" key="10">
    <source>
        <dbReference type="Pfam" id="PF04324"/>
    </source>
</evidence>
<comment type="cofactor">
    <cofactor evidence="1">
        <name>siroheme</name>
        <dbReference type="ChEBI" id="CHEBI:60052"/>
    </cofactor>
</comment>
<evidence type="ECO:0000313" key="13">
    <source>
        <dbReference type="Proteomes" id="UP001448614"/>
    </source>
</evidence>
<dbReference type="InterPro" id="IPR036188">
    <property type="entry name" value="FAD/NAD-bd_sf"/>
</dbReference>
<keyword evidence="7" id="KW-0560">Oxidoreductase</keyword>
<gene>
    <name evidence="12" type="ORF">V3C41_00635</name>
</gene>
<dbReference type="Gene3D" id="3.50.50.60">
    <property type="entry name" value="FAD/NAD(P)-binding domain"/>
    <property type="match status" value="2"/>
</dbReference>
<keyword evidence="5" id="KW-0349">Heme</keyword>
<evidence type="ECO:0000256" key="7">
    <source>
        <dbReference type="ARBA" id="ARBA00023002"/>
    </source>
</evidence>
<keyword evidence="6" id="KW-0479">Metal-binding</keyword>
<evidence type="ECO:0000259" key="11">
    <source>
        <dbReference type="Pfam" id="PF07992"/>
    </source>
</evidence>
<dbReference type="RefSeq" id="WP_347781557.1">
    <property type="nucleotide sequence ID" value="NZ_JBBMFV010000002.1"/>
</dbReference>
<evidence type="ECO:0000256" key="8">
    <source>
        <dbReference type="ARBA" id="ARBA00023004"/>
    </source>
</evidence>
<dbReference type="PANTHER" id="PTHR43809:SF1">
    <property type="entry name" value="NITRITE REDUCTASE (NADH) LARGE SUBUNIT"/>
    <property type="match status" value="1"/>
</dbReference>
<protein>
    <submittedName>
        <fullName evidence="12">FAD-dependent oxidoreductase</fullName>
    </submittedName>
</protein>
<comment type="similarity">
    <text evidence="4">Belongs to the nitrite and sulfite reductase 4Fe-4S domain family.</text>
</comment>
<comment type="cofactor">
    <cofactor evidence="2">
        <name>[4Fe-4S] cluster</name>
        <dbReference type="ChEBI" id="CHEBI:49883"/>
    </cofactor>
</comment>
<evidence type="ECO:0000256" key="5">
    <source>
        <dbReference type="ARBA" id="ARBA00022617"/>
    </source>
</evidence>
<evidence type="ECO:0000256" key="6">
    <source>
        <dbReference type="ARBA" id="ARBA00022723"/>
    </source>
</evidence>
<dbReference type="Gene3D" id="1.10.10.1100">
    <property type="entry name" value="BFD-like [2Fe-2S]-binding domain"/>
    <property type="match status" value="1"/>
</dbReference>
<reference evidence="12 13" key="1">
    <citation type="journal article" date="2024" name="Appl. Microbiol. Biotechnol.">
        <title>Biosynthetic gene clusters with biotechnological applications in novel Antarctic isolates from Actinomycetota.</title>
        <authorList>
            <person name="Bruna P."/>
            <person name="Nunez-Montero K."/>
            <person name="Contreras M.J."/>
            <person name="Leal K."/>
            <person name="Garcia M."/>
            <person name="Abanto M."/>
            <person name="Barrientos L."/>
        </authorList>
    </citation>
    <scope>NUCLEOTIDE SEQUENCE [LARGE SCALE GENOMIC DNA]</scope>
    <source>
        <strain evidence="12 13">Se16.17</strain>
    </source>
</reference>
<comment type="pathway">
    <text evidence="3">Nitrogen metabolism; nitrate reduction (assimilation).</text>
</comment>
<name>A0ABV0GM20_PAENI</name>
<keyword evidence="13" id="KW-1185">Reference proteome</keyword>
<evidence type="ECO:0000256" key="4">
    <source>
        <dbReference type="ARBA" id="ARBA00010429"/>
    </source>
</evidence>
<dbReference type="InterPro" id="IPR007419">
    <property type="entry name" value="BFD-like_2Fe2S-bd_dom"/>
</dbReference>
<dbReference type="EMBL" id="JBBMFV010000002">
    <property type="protein sequence ID" value="MEO3939570.1"/>
    <property type="molecule type" value="Genomic_DNA"/>
</dbReference>
<comment type="caution">
    <text evidence="12">The sequence shown here is derived from an EMBL/GenBank/DDBJ whole genome shotgun (WGS) entry which is preliminary data.</text>
</comment>
<evidence type="ECO:0000256" key="3">
    <source>
        <dbReference type="ARBA" id="ARBA00005096"/>
    </source>
</evidence>
<feature type="domain" description="BFD-like [2Fe-2S]-binding" evidence="10">
    <location>
        <begin position="465"/>
        <end position="512"/>
    </location>
</feature>
<evidence type="ECO:0000256" key="2">
    <source>
        <dbReference type="ARBA" id="ARBA00001966"/>
    </source>
</evidence>
<evidence type="ECO:0000313" key="12">
    <source>
        <dbReference type="EMBL" id="MEO3939570.1"/>
    </source>
</evidence>
<keyword evidence="9" id="KW-0411">Iron-sulfur</keyword>
<dbReference type="Pfam" id="PF07992">
    <property type="entry name" value="Pyr_redox_2"/>
    <property type="match status" value="1"/>
</dbReference>
<evidence type="ECO:0000256" key="9">
    <source>
        <dbReference type="ARBA" id="ARBA00023014"/>
    </source>
</evidence>
<keyword evidence="8" id="KW-0408">Iron</keyword>
<sequence length="520" mass="54149">MSERIVVVGFGPVAARLVDELLPAVRAGLVQLLIVGQETEAAYNRVMVAELGVGRTTAEALAMADVSELEADGVEVRLGIKVKRIDRARQLVILSDGSSEHYDRLVFATGSRPVIPNLTGLNPDPSRPVLPSGVTALRDLRDAAVLRSAVAEGQRVVVLGGGVLGLETALAAAEEGAQATVVHNGPFPLGRSIDRGSGSVLTSSLRSRGVRVAGNARSTGVETAGPGGAFSALLLDDGSAIDGDLLVLSCGVRPRIELAEGCGLPTATGILVDHHLRTYHEPHMFAIGDCAEVHCPDASCVDCRTASGPSGLVGPGWRQAEWLAEYLVVLARDGQEAADTLEALATEKPGVVVLKARGINLALAGDNQADPWDEELLEAGATSGRPRRQISQWADPEHGRYVKMTTRGGVLEGLVAVGMPRTAAELVVLFERSSELPADRSLLLRLDGPDQLDADATSNDPQRTVCRCAGVSAASISESVVHGCSSVGEVSKATRAGTGCGGCHEDIKGIIEKHFQAAAA</sequence>
<evidence type="ECO:0000256" key="1">
    <source>
        <dbReference type="ARBA" id="ARBA00001929"/>
    </source>
</evidence>
<dbReference type="Proteomes" id="UP001448614">
    <property type="component" value="Unassembled WGS sequence"/>
</dbReference>
<dbReference type="Pfam" id="PF04324">
    <property type="entry name" value="Fer2_BFD"/>
    <property type="match status" value="1"/>
</dbReference>
<dbReference type="InterPro" id="IPR052034">
    <property type="entry name" value="NasD-like"/>
</dbReference>
<accession>A0ABV0GM20</accession>
<organism evidence="12 13">
    <name type="scientific">Paenarthrobacter nicotinovorans</name>
    <name type="common">Arthrobacter nicotinovorans</name>
    <dbReference type="NCBI Taxonomy" id="29320"/>
    <lineage>
        <taxon>Bacteria</taxon>
        <taxon>Bacillati</taxon>
        <taxon>Actinomycetota</taxon>
        <taxon>Actinomycetes</taxon>
        <taxon>Micrococcales</taxon>
        <taxon>Micrococcaceae</taxon>
        <taxon>Paenarthrobacter</taxon>
    </lineage>
</organism>
<dbReference type="InterPro" id="IPR023753">
    <property type="entry name" value="FAD/NAD-binding_dom"/>
</dbReference>
<dbReference type="SUPFAM" id="SSF51905">
    <property type="entry name" value="FAD/NAD(P)-binding domain"/>
    <property type="match status" value="2"/>
</dbReference>
<dbReference type="InterPro" id="IPR041854">
    <property type="entry name" value="BFD-like_2Fe2S-bd_dom_sf"/>
</dbReference>
<dbReference type="PANTHER" id="PTHR43809">
    <property type="entry name" value="NITRITE REDUCTASE (NADH) LARGE SUBUNIT"/>
    <property type="match status" value="1"/>
</dbReference>
<dbReference type="PRINTS" id="PR00368">
    <property type="entry name" value="FADPNR"/>
</dbReference>
<feature type="domain" description="FAD/NAD(P)-binding" evidence="11">
    <location>
        <begin position="4"/>
        <end position="292"/>
    </location>
</feature>